<dbReference type="Gene3D" id="1.10.287.950">
    <property type="entry name" value="Methyl-accepting chemotaxis protein"/>
    <property type="match status" value="1"/>
</dbReference>
<dbReference type="PRINTS" id="PR00260">
    <property type="entry name" value="CHEMTRNSDUCR"/>
</dbReference>
<evidence type="ECO:0000256" key="10">
    <source>
        <dbReference type="SAM" id="Phobius"/>
    </source>
</evidence>
<accession>A0A9W5W674</accession>
<evidence type="ECO:0000259" key="11">
    <source>
        <dbReference type="PROSITE" id="PS50111"/>
    </source>
</evidence>
<dbReference type="AlphaFoldDB" id="A0A9W5W674"/>
<evidence type="ECO:0000256" key="2">
    <source>
        <dbReference type="ARBA" id="ARBA00022475"/>
    </source>
</evidence>
<name>A0A9W5W674_9BACL</name>
<dbReference type="Pfam" id="PF02743">
    <property type="entry name" value="dCache_1"/>
    <property type="match status" value="1"/>
</dbReference>
<evidence type="ECO:0000256" key="5">
    <source>
        <dbReference type="ARBA" id="ARBA00022989"/>
    </source>
</evidence>
<dbReference type="SMART" id="SM00283">
    <property type="entry name" value="MA"/>
    <property type="match status" value="1"/>
</dbReference>
<evidence type="ECO:0000259" key="12">
    <source>
        <dbReference type="PROSITE" id="PS50885"/>
    </source>
</evidence>
<dbReference type="EMBL" id="JFHU01000272">
    <property type="protein sequence ID" value="EXX84661.1"/>
    <property type="molecule type" value="Genomic_DNA"/>
</dbReference>
<dbReference type="RefSeq" id="WP_036586373.1">
    <property type="nucleotide sequence ID" value="NZ_KK082328.1"/>
</dbReference>
<evidence type="ECO:0000256" key="3">
    <source>
        <dbReference type="ARBA" id="ARBA00022500"/>
    </source>
</evidence>
<keyword evidence="5 10" id="KW-1133">Transmembrane helix</keyword>
<dbReference type="GO" id="GO:0007165">
    <property type="term" value="P:signal transduction"/>
    <property type="evidence" value="ECO:0007669"/>
    <property type="project" value="UniProtKB-KW"/>
</dbReference>
<evidence type="ECO:0000256" key="6">
    <source>
        <dbReference type="ARBA" id="ARBA00023136"/>
    </source>
</evidence>
<dbReference type="Proteomes" id="UP000053750">
    <property type="component" value="Unassembled WGS sequence"/>
</dbReference>
<sequence length="721" mass="79016">MKWTDKLRHGKDGSQMKTRTLWSGVKRALQTSSGGLKGVGNAVGRTNVTRSVGLKLFLIIFSSILVCVLSIGLYSYSVSKDIIKKKVSQASQETITQAASKLDLMFANYEALTMQILVDNNLQSLALDLSRGGLDDYEQFKSLEEIDRLFQSFLLSNSRTIYGGAMLPLADYLQPITSGNSQLNAGEVKETDWYKKAIESKERPYWIPTQLTGLNGKQAKPTFGLTRLIKSINTGDPLYLLVLEFDYRVLSEQVGNISLGKNSDLYIVNPNGDTLYAMEQSEIGRKMDMLPVNKPSGSFTTNHKEKQSLGVYQQFDQLDWRLMGMIPVDTLVEDAKEIRNLTWITAIFAGLLAIGIGYVVIRMIAVPLGQLRNLMNEGEKGNLSVRSSIRKHDEIGQLAQSFNQMMEQITSLVDQTNRSAQEVLHTAADLSDASKKTAVSAKEIAVATEEIANGATSLAVEAEKGSDLTENMGARMTNVNEAGGQMAYSASEVEQASEQGTRYMAVLIEKTGMTENMTRSMVEKVDKLKDSTRSIRKILDVLNNLTKQTNILSLNATIEAARAGAAGKGFMVVADEIRKLADQSRQSIDVVAQITETIQREIDDTVGVLSEAYPIFQEQIESVKEANQIFLSVQSQMVSFVGHLETVTASVGQLGETQSMLSEAMGNVSAVAQQASATSEEVASLSNEQLSISEGLVELSSKLETVSTQLKETLSRFRTNG</sequence>
<gene>
    <name evidence="13" type="ORF">BG53_10775</name>
</gene>
<comment type="caution">
    <text evidence="13">The sequence shown here is derived from an EMBL/GenBank/DDBJ whole genome shotgun (WGS) entry which is preliminary data.</text>
</comment>
<evidence type="ECO:0000256" key="1">
    <source>
        <dbReference type="ARBA" id="ARBA00004651"/>
    </source>
</evidence>
<dbReference type="PANTHER" id="PTHR32089:SF112">
    <property type="entry name" value="LYSOZYME-LIKE PROTEIN-RELATED"/>
    <property type="match status" value="1"/>
</dbReference>
<proteinExistence type="inferred from homology"/>
<dbReference type="Gene3D" id="3.30.450.20">
    <property type="entry name" value="PAS domain"/>
    <property type="match status" value="1"/>
</dbReference>
<keyword evidence="4 10" id="KW-0812">Transmembrane</keyword>
<dbReference type="SMART" id="SM00304">
    <property type="entry name" value="HAMP"/>
    <property type="match status" value="1"/>
</dbReference>
<keyword evidence="14" id="KW-1185">Reference proteome</keyword>
<dbReference type="Gene3D" id="1.10.8.500">
    <property type="entry name" value="HAMP domain in histidine kinase"/>
    <property type="match status" value="1"/>
</dbReference>
<feature type="transmembrane region" description="Helical" evidence="10">
    <location>
        <begin position="56"/>
        <end position="76"/>
    </location>
</feature>
<comment type="similarity">
    <text evidence="8">Belongs to the methyl-accepting chemotaxis (MCP) protein family.</text>
</comment>
<keyword evidence="7 9" id="KW-0807">Transducer</keyword>
<dbReference type="GO" id="GO:0006935">
    <property type="term" value="P:chemotaxis"/>
    <property type="evidence" value="ECO:0007669"/>
    <property type="project" value="UniProtKB-KW"/>
</dbReference>
<evidence type="ECO:0000313" key="13">
    <source>
        <dbReference type="EMBL" id="EXX84661.1"/>
    </source>
</evidence>
<keyword evidence="3" id="KW-0145">Chemotaxis</keyword>
<dbReference type="InterPro" id="IPR004090">
    <property type="entry name" value="Chemotax_Me-accpt_rcpt"/>
</dbReference>
<evidence type="ECO:0000256" key="9">
    <source>
        <dbReference type="PROSITE-ProRule" id="PRU00284"/>
    </source>
</evidence>
<dbReference type="SUPFAM" id="SSF58104">
    <property type="entry name" value="Methyl-accepting chemotaxis protein (MCP) signaling domain"/>
    <property type="match status" value="1"/>
</dbReference>
<dbReference type="InterPro" id="IPR004089">
    <property type="entry name" value="MCPsignal_dom"/>
</dbReference>
<feature type="domain" description="HAMP" evidence="12">
    <location>
        <begin position="362"/>
        <end position="414"/>
    </location>
</feature>
<dbReference type="InterPro" id="IPR033479">
    <property type="entry name" value="dCache_1"/>
</dbReference>
<dbReference type="GO" id="GO:0004888">
    <property type="term" value="F:transmembrane signaling receptor activity"/>
    <property type="evidence" value="ECO:0007669"/>
    <property type="project" value="InterPro"/>
</dbReference>
<feature type="transmembrane region" description="Helical" evidence="10">
    <location>
        <begin position="341"/>
        <end position="365"/>
    </location>
</feature>
<dbReference type="InterPro" id="IPR003660">
    <property type="entry name" value="HAMP_dom"/>
</dbReference>
<dbReference type="Pfam" id="PF00672">
    <property type="entry name" value="HAMP"/>
    <property type="match status" value="1"/>
</dbReference>
<dbReference type="PANTHER" id="PTHR32089">
    <property type="entry name" value="METHYL-ACCEPTING CHEMOTAXIS PROTEIN MCPB"/>
    <property type="match status" value="1"/>
</dbReference>
<reference evidence="13 14" key="1">
    <citation type="submission" date="2014-02" db="EMBL/GenBank/DDBJ databases">
        <title>Genome sequence of Paenibacillus darwinianus reveals adaptive mechanisms for survival in Antarctic soils.</title>
        <authorList>
            <person name="Dsouza M."/>
            <person name="Taylor M.W."/>
            <person name="Turner S.J."/>
            <person name="Aislabie J."/>
        </authorList>
    </citation>
    <scope>NUCLEOTIDE SEQUENCE [LARGE SCALE GENOMIC DNA]</scope>
    <source>
        <strain evidence="13 14">CE1</strain>
    </source>
</reference>
<dbReference type="OrthoDB" id="9760371at2"/>
<protein>
    <submittedName>
        <fullName evidence="13">Chemotaxis protein</fullName>
    </submittedName>
</protein>
<evidence type="ECO:0000256" key="7">
    <source>
        <dbReference type="ARBA" id="ARBA00023224"/>
    </source>
</evidence>
<keyword evidence="6 10" id="KW-0472">Membrane</keyword>
<keyword evidence="2" id="KW-1003">Cell membrane</keyword>
<feature type="domain" description="Methyl-accepting transducer" evidence="11">
    <location>
        <begin position="433"/>
        <end position="683"/>
    </location>
</feature>
<dbReference type="PROSITE" id="PS50111">
    <property type="entry name" value="CHEMOTAXIS_TRANSDUC_2"/>
    <property type="match status" value="1"/>
</dbReference>
<dbReference type="Pfam" id="PF00015">
    <property type="entry name" value="MCPsignal"/>
    <property type="match status" value="1"/>
</dbReference>
<dbReference type="GO" id="GO:0005886">
    <property type="term" value="C:plasma membrane"/>
    <property type="evidence" value="ECO:0007669"/>
    <property type="project" value="UniProtKB-SubCell"/>
</dbReference>
<organism evidence="13 14">
    <name type="scientific">Paenibacillus darwinianus</name>
    <dbReference type="NCBI Taxonomy" id="1380763"/>
    <lineage>
        <taxon>Bacteria</taxon>
        <taxon>Bacillati</taxon>
        <taxon>Bacillota</taxon>
        <taxon>Bacilli</taxon>
        <taxon>Bacillales</taxon>
        <taxon>Paenibacillaceae</taxon>
        <taxon>Paenibacillus</taxon>
    </lineage>
</organism>
<evidence type="ECO:0000256" key="8">
    <source>
        <dbReference type="ARBA" id="ARBA00029447"/>
    </source>
</evidence>
<comment type="subcellular location">
    <subcellularLocation>
        <location evidence="1">Cell membrane</location>
        <topology evidence="1">Multi-pass membrane protein</topology>
    </subcellularLocation>
</comment>
<dbReference type="CDD" id="cd06225">
    <property type="entry name" value="HAMP"/>
    <property type="match status" value="1"/>
</dbReference>
<evidence type="ECO:0000313" key="14">
    <source>
        <dbReference type="Proteomes" id="UP000053750"/>
    </source>
</evidence>
<dbReference type="PROSITE" id="PS50885">
    <property type="entry name" value="HAMP"/>
    <property type="match status" value="1"/>
</dbReference>
<evidence type="ECO:0000256" key="4">
    <source>
        <dbReference type="ARBA" id="ARBA00022692"/>
    </source>
</evidence>